<evidence type="ECO:0000256" key="2">
    <source>
        <dbReference type="ARBA" id="ARBA00019110"/>
    </source>
</evidence>
<evidence type="ECO:0000256" key="5">
    <source>
        <dbReference type="ARBA" id="ARBA00022840"/>
    </source>
</evidence>
<evidence type="ECO:0000256" key="8">
    <source>
        <dbReference type="ARBA" id="ARBA00029731"/>
    </source>
</evidence>
<dbReference type="EC" id="6.1.1.15" evidence="1"/>
<evidence type="ECO:0000313" key="11">
    <source>
        <dbReference type="EMBL" id="PIR98471.1"/>
    </source>
</evidence>
<dbReference type="InterPro" id="IPR002314">
    <property type="entry name" value="aa-tRNA-synt_IIb"/>
</dbReference>
<name>A0A2H0VHB1_9BACT</name>
<comment type="catalytic activity">
    <reaction evidence="9">
        <text>tRNA(Pro) + L-proline + ATP = L-prolyl-tRNA(Pro) + AMP + diphosphate</text>
        <dbReference type="Rhea" id="RHEA:14305"/>
        <dbReference type="Rhea" id="RHEA-COMP:9700"/>
        <dbReference type="Rhea" id="RHEA-COMP:9702"/>
        <dbReference type="ChEBI" id="CHEBI:30616"/>
        <dbReference type="ChEBI" id="CHEBI:33019"/>
        <dbReference type="ChEBI" id="CHEBI:60039"/>
        <dbReference type="ChEBI" id="CHEBI:78442"/>
        <dbReference type="ChEBI" id="CHEBI:78532"/>
        <dbReference type="ChEBI" id="CHEBI:456215"/>
        <dbReference type="EC" id="6.1.1.15"/>
    </reaction>
</comment>
<dbReference type="GO" id="GO:0005524">
    <property type="term" value="F:ATP binding"/>
    <property type="evidence" value="ECO:0007669"/>
    <property type="project" value="UniProtKB-KW"/>
</dbReference>
<keyword evidence="6" id="KW-0648">Protein biosynthesis</keyword>
<keyword evidence="3" id="KW-0436">Ligase</keyword>
<gene>
    <name evidence="11" type="ORF">COT88_01440</name>
</gene>
<evidence type="ECO:0000256" key="9">
    <source>
        <dbReference type="ARBA" id="ARBA00047671"/>
    </source>
</evidence>
<comment type="caution">
    <text evidence="11">The sequence shown here is derived from an EMBL/GenBank/DDBJ whole genome shotgun (WGS) entry which is preliminary data.</text>
</comment>
<dbReference type="SUPFAM" id="SSF52954">
    <property type="entry name" value="Class II aaRS ABD-related"/>
    <property type="match status" value="1"/>
</dbReference>
<dbReference type="GO" id="GO:0005737">
    <property type="term" value="C:cytoplasm"/>
    <property type="evidence" value="ECO:0007669"/>
    <property type="project" value="InterPro"/>
</dbReference>
<evidence type="ECO:0000256" key="3">
    <source>
        <dbReference type="ARBA" id="ARBA00022598"/>
    </source>
</evidence>
<reference evidence="12" key="1">
    <citation type="submission" date="2017-09" db="EMBL/GenBank/DDBJ databases">
        <title>Depth-based differentiation of microbial function through sediment-hosted aquifers and enrichment of novel symbionts in the deep terrestrial subsurface.</title>
        <authorList>
            <person name="Probst A.J."/>
            <person name="Ladd B."/>
            <person name="Jarett J.K."/>
            <person name="Geller-Mcgrath D.E."/>
            <person name="Sieber C.M.K."/>
            <person name="Emerson J.B."/>
            <person name="Anantharaman K."/>
            <person name="Thomas B.C."/>
            <person name="Malmstrom R."/>
            <person name="Stieglmeier M."/>
            <person name="Klingl A."/>
            <person name="Woyke T."/>
            <person name="Ryan C.M."/>
            <person name="Banfield J.F."/>
        </authorList>
    </citation>
    <scope>NUCLEOTIDE SEQUENCE [LARGE SCALE GENOMIC DNA]</scope>
</reference>
<protein>
    <recommendedName>
        <fullName evidence="2">Proline--tRNA ligase</fullName>
        <ecNumber evidence="1">6.1.1.15</ecNumber>
    </recommendedName>
    <alternativeName>
        <fullName evidence="8">Prolyl-tRNA synthetase</fullName>
    </alternativeName>
</protein>
<dbReference type="EMBL" id="PFAG01000014">
    <property type="protein sequence ID" value="PIR98471.1"/>
    <property type="molecule type" value="Genomic_DNA"/>
</dbReference>
<dbReference type="Gene3D" id="3.30.930.10">
    <property type="entry name" value="Bira Bifunctional Protein, Domain 2"/>
    <property type="match status" value="1"/>
</dbReference>
<evidence type="ECO:0000313" key="12">
    <source>
        <dbReference type="Proteomes" id="UP000230776"/>
    </source>
</evidence>
<dbReference type="AlphaFoldDB" id="A0A2H0VHB1"/>
<dbReference type="Gene3D" id="3.40.50.800">
    <property type="entry name" value="Anticodon-binding domain"/>
    <property type="match status" value="1"/>
</dbReference>
<feature type="domain" description="Aminoacyl-transfer RNA synthetases class-II family profile" evidence="10">
    <location>
        <begin position="38"/>
        <end position="315"/>
    </location>
</feature>
<keyword evidence="4" id="KW-0547">Nucleotide-binding</keyword>
<organism evidence="11 12">
    <name type="scientific">Candidatus Colwellbacteria bacterium CG10_big_fil_rev_8_21_14_0_10_41_28</name>
    <dbReference type="NCBI Taxonomy" id="1974539"/>
    <lineage>
        <taxon>Bacteria</taxon>
        <taxon>Candidatus Colwelliibacteriota</taxon>
    </lineage>
</organism>
<dbReference type="InterPro" id="IPR004154">
    <property type="entry name" value="Anticodon-bd"/>
</dbReference>
<dbReference type="InterPro" id="IPR045864">
    <property type="entry name" value="aa-tRNA-synth_II/BPL/LPL"/>
</dbReference>
<dbReference type="Proteomes" id="UP000230776">
    <property type="component" value="Unassembled WGS sequence"/>
</dbReference>
<proteinExistence type="predicted"/>
<evidence type="ECO:0000259" key="10">
    <source>
        <dbReference type="PROSITE" id="PS50862"/>
    </source>
</evidence>
<evidence type="ECO:0000256" key="6">
    <source>
        <dbReference type="ARBA" id="ARBA00022917"/>
    </source>
</evidence>
<dbReference type="InterPro" id="IPR036621">
    <property type="entry name" value="Anticodon-bd_dom_sf"/>
</dbReference>
<dbReference type="GO" id="GO:0006433">
    <property type="term" value="P:prolyl-tRNA aminoacylation"/>
    <property type="evidence" value="ECO:0007669"/>
    <property type="project" value="InterPro"/>
</dbReference>
<dbReference type="GO" id="GO:0004827">
    <property type="term" value="F:proline-tRNA ligase activity"/>
    <property type="evidence" value="ECO:0007669"/>
    <property type="project" value="UniProtKB-EC"/>
</dbReference>
<dbReference type="InterPro" id="IPR044140">
    <property type="entry name" value="ProRS_anticodon_short"/>
</dbReference>
<dbReference type="InterPro" id="IPR002316">
    <property type="entry name" value="Pro-tRNA-ligase_IIa"/>
</dbReference>
<dbReference type="PROSITE" id="PS50862">
    <property type="entry name" value="AA_TRNA_LIGASE_II"/>
    <property type="match status" value="1"/>
</dbReference>
<dbReference type="Pfam" id="PF00587">
    <property type="entry name" value="tRNA-synt_2b"/>
    <property type="match status" value="1"/>
</dbReference>
<dbReference type="Pfam" id="PF03129">
    <property type="entry name" value="HGTP_anticodon"/>
    <property type="match status" value="1"/>
</dbReference>
<evidence type="ECO:0000256" key="1">
    <source>
        <dbReference type="ARBA" id="ARBA00012831"/>
    </source>
</evidence>
<evidence type="ECO:0000256" key="4">
    <source>
        <dbReference type="ARBA" id="ARBA00022741"/>
    </source>
</evidence>
<dbReference type="PANTHER" id="PTHR42753">
    <property type="entry name" value="MITOCHONDRIAL RIBOSOME PROTEIN L39/PROLYL-TRNA LIGASE FAMILY MEMBER"/>
    <property type="match status" value="1"/>
</dbReference>
<sequence length="405" mass="46587">MKQSHLYTKTRKTLPSGEVAKNAQLLIKAGYIHKELAGVYAFLPLGIRVMNKIEDLIRSHMDKIGGQEILLSSLQDPELWKKNNRWDDDDVDIWFKDRDERIGFAWSHEEPMISMIEHHVSSYKDLPVYVYQFQNKFRNEPRAKSGLLRGREFIMKDLYSFTKNQDELDEFYRKITDAYKEIFNVAGIGDQTYYTFASGGAFTEFSHEFQTLSDAGEDTIYIDRDKKIAINEEVYSKEIVKELGLDEKKLEKVKSIETGNIFKFGTGYSEKLNLKYKDADGKDQFVYLGSYGIGLSRLMATVVEVLSDDGGIVWPESISPFQVHLIELTEGLGEDLYQKLLDNNIEVLYDDRQIGAGEKFNDADLIGIPWRLVVSEKTDGKVEIKNRSEKSAQLITKDEAIKKFI</sequence>
<dbReference type="SUPFAM" id="SSF55681">
    <property type="entry name" value="Class II aaRS and biotin synthetases"/>
    <property type="match status" value="1"/>
</dbReference>
<accession>A0A2H0VHB1</accession>
<dbReference type="CDD" id="cd00861">
    <property type="entry name" value="ProRS_anticodon_short"/>
    <property type="match status" value="1"/>
</dbReference>
<dbReference type="PRINTS" id="PR01046">
    <property type="entry name" value="TRNASYNTHPRO"/>
</dbReference>
<evidence type="ECO:0000256" key="7">
    <source>
        <dbReference type="ARBA" id="ARBA00023146"/>
    </source>
</evidence>
<keyword evidence="5" id="KW-0067">ATP-binding</keyword>
<dbReference type="InterPro" id="IPR006195">
    <property type="entry name" value="aa-tRNA-synth_II"/>
</dbReference>
<dbReference type="InterPro" id="IPR050062">
    <property type="entry name" value="Pro-tRNA_synthetase"/>
</dbReference>
<keyword evidence="7 11" id="KW-0030">Aminoacyl-tRNA synthetase</keyword>
<dbReference type="PANTHER" id="PTHR42753:SF2">
    <property type="entry name" value="PROLINE--TRNA LIGASE"/>
    <property type="match status" value="1"/>
</dbReference>